<proteinExistence type="predicted"/>
<keyword evidence="4" id="KW-1185">Reference proteome</keyword>
<name>A0A815PQA5_ADIRI</name>
<dbReference type="OrthoDB" id="10017630at2759"/>
<comment type="caution">
    <text evidence="2">The sequence shown here is derived from an EMBL/GenBank/DDBJ whole genome shotgun (WGS) entry which is preliminary data.</text>
</comment>
<accession>A0A815PQA5</accession>
<sequence length="305" mass="33605">MGCKQVKVNPTEPVNEIELQQTQTDITQENVAADSSLIRSNRQARLSYISPFATSTLTTFENTNLTQPHNHSNPTVPIPLPSDRDTITDTIENNRHNEPHSILAATGEPVAFRQSNNPRRVTINDDLSIYENSSVTIESDELEESSTAHRSFLSSTSQAEVLEYSNDAIQRFMSARPNRTTHRGSTHHGMWSEQDDLYSVRDSIVSSVSADSEGSVTKPPRAPKAIFVHPKKSYLKKKNLVKQSSSDHEGSELQNVNDANSAPVGMHAMTERLVSNLGSAKLSNPGFTSHGAISETTSESDDKEF</sequence>
<dbReference type="EMBL" id="CAJNOR010004283">
    <property type="protein sequence ID" value="CAF1490210.1"/>
    <property type="molecule type" value="Genomic_DNA"/>
</dbReference>
<dbReference type="Proteomes" id="UP000663852">
    <property type="component" value="Unassembled WGS sequence"/>
</dbReference>
<evidence type="ECO:0000313" key="5">
    <source>
        <dbReference type="Proteomes" id="UP000663852"/>
    </source>
</evidence>
<evidence type="ECO:0000256" key="1">
    <source>
        <dbReference type="SAM" id="MobiDB-lite"/>
    </source>
</evidence>
<dbReference type="AlphaFoldDB" id="A0A815PQA5"/>
<feature type="region of interest" description="Disordered" evidence="1">
    <location>
        <begin position="237"/>
        <end position="305"/>
    </location>
</feature>
<reference evidence="2" key="1">
    <citation type="submission" date="2021-02" db="EMBL/GenBank/DDBJ databases">
        <authorList>
            <person name="Nowell W R."/>
        </authorList>
    </citation>
    <scope>NUCLEOTIDE SEQUENCE</scope>
</reference>
<dbReference type="EMBL" id="CAJNOJ010000449">
    <property type="protein sequence ID" value="CAF1452424.1"/>
    <property type="molecule type" value="Genomic_DNA"/>
</dbReference>
<feature type="compositionally biased region" description="Polar residues" evidence="1">
    <location>
        <begin position="276"/>
        <end position="287"/>
    </location>
</feature>
<dbReference type="Proteomes" id="UP000663828">
    <property type="component" value="Unassembled WGS sequence"/>
</dbReference>
<evidence type="ECO:0000313" key="3">
    <source>
        <dbReference type="EMBL" id="CAF1490210.1"/>
    </source>
</evidence>
<evidence type="ECO:0000313" key="2">
    <source>
        <dbReference type="EMBL" id="CAF1452424.1"/>
    </source>
</evidence>
<protein>
    <submittedName>
        <fullName evidence="2">Uncharacterized protein</fullName>
    </submittedName>
</protein>
<evidence type="ECO:0000313" key="4">
    <source>
        <dbReference type="Proteomes" id="UP000663828"/>
    </source>
</evidence>
<gene>
    <name evidence="2" type="ORF">EDS130_LOCUS39605</name>
    <name evidence="3" type="ORF">XAT740_LOCUS39041</name>
</gene>
<organism evidence="2 5">
    <name type="scientific">Adineta ricciae</name>
    <name type="common">Rotifer</name>
    <dbReference type="NCBI Taxonomy" id="249248"/>
    <lineage>
        <taxon>Eukaryota</taxon>
        <taxon>Metazoa</taxon>
        <taxon>Spiralia</taxon>
        <taxon>Gnathifera</taxon>
        <taxon>Rotifera</taxon>
        <taxon>Eurotatoria</taxon>
        <taxon>Bdelloidea</taxon>
        <taxon>Adinetida</taxon>
        <taxon>Adinetidae</taxon>
        <taxon>Adineta</taxon>
    </lineage>
</organism>